<gene>
    <name evidence="1" type="ORF">PCOR1329_LOCUS32170</name>
</gene>
<comment type="caution">
    <text evidence="1">The sequence shown here is derived from an EMBL/GenBank/DDBJ whole genome shotgun (WGS) entry which is preliminary data.</text>
</comment>
<proteinExistence type="predicted"/>
<accession>A0ABN9SSD5</accession>
<protein>
    <submittedName>
        <fullName evidence="1">Uncharacterized protein</fullName>
    </submittedName>
</protein>
<name>A0ABN9SSD5_9DINO</name>
<reference evidence="1" key="1">
    <citation type="submission" date="2023-10" db="EMBL/GenBank/DDBJ databases">
        <authorList>
            <person name="Chen Y."/>
            <person name="Shah S."/>
            <person name="Dougan E. K."/>
            <person name="Thang M."/>
            <person name="Chan C."/>
        </authorList>
    </citation>
    <scope>NUCLEOTIDE SEQUENCE [LARGE SCALE GENOMIC DNA]</scope>
</reference>
<evidence type="ECO:0000313" key="2">
    <source>
        <dbReference type="Proteomes" id="UP001189429"/>
    </source>
</evidence>
<sequence length="99" mass="11281">MTPFRSKCCMHISSHTVLPASSLPPIVHAQQGRGCIKLGLQARQDVNDIWGTMELATNIITFMMGSYKNRTKKRTQPKADFSNSRRMFMPSINDRVRLK</sequence>
<keyword evidence="2" id="KW-1185">Reference proteome</keyword>
<organism evidence="1 2">
    <name type="scientific">Prorocentrum cordatum</name>
    <dbReference type="NCBI Taxonomy" id="2364126"/>
    <lineage>
        <taxon>Eukaryota</taxon>
        <taxon>Sar</taxon>
        <taxon>Alveolata</taxon>
        <taxon>Dinophyceae</taxon>
        <taxon>Prorocentrales</taxon>
        <taxon>Prorocentraceae</taxon>
        <taxon>Prorocentrum</taxon>
    </lineage>
</organism>
<evidence type="ECO:0000313" key="1">
    <source>
        <dbReference type="EMBL" id="CAK0834894.1"/>
    </source>
</evidence>
<dbReference type="EMBL" id="CAUYUJ010012936">
    <property type="protein sequence ID" value="CAK0834894.1"/>
    <property type="molecule type" value="Genomic_DNA"/>
</dbReference>
<dbReference type="Proteomes" id="UP001189429">
    <property type="component" value="Unassembled WGS sequence"/>
</dbReference>